<feature type="domain" description="T-SNARE coiled-coil homology" evidence="1">
    <location>
        <begin position="1"/>
        <end position="50"/>
    </location>
</feature>
<dbReference type="PROSITE" id="PS50192">
    <property type="entry name" value="T_SNARE"/>
    <property type="match status" value="1"/>
</dbReference>
<dbReference type="AlphaFoldDB" id="A0AAV9N630"/>
<keyword evidence="3" id="KW-1185">Reference proteome</keyword>
<dbReference type="Proteomes" id="UP001358417">
    <property type="component" value="Unassembled WGS sequence"/>
</dbReference>
<dbReference type="RefSeq" id="XP_064704628.1">
    <property type="nucleotide sequence ID" value="XM_064848089.1"/>
</dbReference>
<organism evidence="2 3">
    <name type="scientific">Exophiala bonariae</name>
    <dbReference type="NCBI Taxonomy" id="1690606"/>
    <lineage>
        <taxon>Eukaryota</taxon>
        <taxon>Fungi</taxon>
        <taxon>Dikarya</taxon>
        <taxon>Ascomycota</taxon>
        <taxon>Pezizomycotina</taxon>
        <taxon>Eurotiomycetes</taxon>
        <taxon>Chaetothyriomycetidae</taxon>
        <taxon>Chaetothyriales</taxon>
        <taxon>Herpotrichiellaceae</taxon>
        <taxon>Exophiala</taxon>
    </lineage>
</organism>
<accession>A0AAV9N630</accession>
<dbReference type="InterPro" id="IPR000727">
    <property type="entry name" value="T_SNARE_dom"/>
</dbReference>
<evidence type="ECO:0000313" key="3">
    <source>
        <dbReference type="Proteomes" id="UP001358417"/>
    </source>
</evidence>
<name>A0AAV9N630_9EURO</name>
<gene>
    <name evidence="2" type="ORF">LTR84_004512</name>
</gene>
<evidence type="ECO:0000313" key="2">
    <source>
        <dbReference type="EMBL" id="KAK5049583.1"/>
    </source>
</evidence>
<dbReference type="EMBL" id="JAVRRD010000019">
    <property type="protein sequence ID" value="KAK5049583.1"/>
    <property type="molecule type" value="Genomic_DNA"/>
</dbReference>
<comment type="caution">
    <text evidence="2">The sequence shown here is derived from an EMBL/GenBank/DDBJ whole genome shotgun (WGS) entry which is preliminary data.</text>
</comment>
<evidence type="ECO:0000259" key="1">
    <source>
        <dbReference type="PROSITE" id="PS50192"/>
    </source>
</evidence>
<sequence>MDDSVKPINDLGLDTAIMTEKQGTQADEAASKVQSADLAILRSKMNVLNTRLQPYGDISEIPQSEVKQIKCILGAIVQQLGFAILEIRAMIQASGNAVRQLEAGRKCLEAAIQEFDTADRDDFLTTGQDLEDLFQAYKGRNQDEEELLQKYTVLMDHVLSICFKFEQST</sequence>
<protein>
    <recommendedName>
        <fullName evidence="1">t-SNARE coiled-coil homology domain-containing protein</fullName>
    </recommendedName>
</protein>
<proteinExistence type="predicted"/>
<dbReference type="GeneID" id="89972690"/>
<reference evidence="2 3" key="1">
    <citation type="submission" date="2023-08" db="EMBL/GenBank/DDBJ databases">
        <title>Black Yeasts Isolated from many extreme environments.</title>
        <authorList>
            <person name="Coleine C."/>
            <person name="Stajich J.E."/>
            <person name="Selbmann L."/>
        </authorList>
    </citation>
    <scope>NUCLEOTIDE SEQUENCE [LARGE SCALE GENOMIC DNA]</scope>
    <source>
        <strain evidence="2 3">CCFEE 5792</strain>
    </source>
</reference>